<feature type="domain" description="DNA primase large subunit C-terminal" evidence="8">
    <location>
        <begin position="210"/>
        <end position="289"/>
    </location>
</feature>
<dbReference type="InterPro" id="IPR023642">
    <property type="entry name" value="DNA_primase_lsu_PriL"/>
</dbReference>
<proteinExistence type="inferred from homology"/>
<organism evidence="9 10">
    <name type="scientific">Candidatus Methanodesulfokora washburnensis</name>
    <dbReference type="NCBI Taxonomy" id="2478471"/>
    <lineage>
        <taxon>Archaea</taxon>
        <taxon>Thermoproteota</taxon>
        <taxon>Candidatus Korarchaeia</taxon>
        <taxon>Candidatus Korarchaeia incertae sedis</taxon>
        <taxon>Candidatus Methanodesulfokora</taxon>
    </lineage>
</organism>
<dbReference type="SUPFAM" id="SSF140914">
    <property type="entry name" value="PriB N-terminal domain-like"/>
    <property type="match status" value="1"/>
</dbReference>
<gene>
    <name evidence="7" type="primary">priL</name>
    <name evidence="9" type="ORF">D6D85_07540</name>
</gene>
<feature type="binding site" evidence="7">
    <location>
        <position position="292"/>
    </location>
    <ligand>
        <name>[4Fe-4S] cluster</name>
        <dbReference type="ChEBI" id="CHEBI:49883"/>
    </ligand>
</feature>
<keyword evidence="2 7" id="KW-0639">Primosome</keyword>
<keyword evidence="10" id="KW-1185">Reference proteome</keyword>
<comment type="similarity">
    <text evidence="7">Belongs to the eukaryotic-type primase large subunit family.</text>
</comment>
<dbReference type="GO" id="GO:1990077">
    <property type="term" value="C:primosome complex"/>
    <property type="evidence" value="ECO:0007669"/>
    <property type="project" value="UniProtKB-KW"/>
</dbReference>
<dbReference type="GO" id="GO:0003899">
    <property type="term" value="F:DNA-directed RNA polymerase activity"/>
    <property type="evidence" value="ECO:0007669"/>
    <property type="project" value="InterPro"/>
</dbReference>
<dbReference type="GO" id="GO:0051539">
    <property type="term" value="F:4 iron, 4 sulfur cluster binding"/>
    <property type="evidence" value="ECO:0007669"/>
    <property type="project" value="UniProtKB-UniRule"/>
</dbReference>
<dbReference type="CDD" id="cd06560">
    <property type="entry name" value="PriL"/>
    <property type="match status" value="1"/>
</dbReference>
<evidence type="ECO:0000313" key="10">
    <source>
        <dbReference type="Proteomes" id="UP000277582"/>
    </source>
</evidence>
<comment type="subunit">
    <text evidence="7">Heterodimer of a small subunit (PriS) and a large subunit (PriL).</text>
</comment>
<evidence type="ECO:0000256" key="2">
    <source>
        <dbReference type="ARBA" id="ARBA00022515"/>
    </source>
</evidence>
<evidence type="ECO:0000256" key="5">
    <source>
        <dbReference type="ARBA" id="ARBA00023004"/>
    </source>
</evidence>
<dbReference type="InterPro" id="IPR058560">
    <property type="entry name" value="DNA_primase_C"/>
</dbReference>
<sequence length="301" mass="34787">MSFLAKYPFSEEAKKLVEREGLSIEELAYDPLLSKARRMAKERLERAVSRSSFYQPDLLDPASEIYSLIIARIIVEGSKDEMLRNLLAEYESKRFMHLSKEESNENLLRIASDLNVKMELKEEFRVWILDYIRLSKRLKDSKWRAVNRRIEGGYVLLSRDEARRLLAEAVRERILSKIDVPELPSPFLEILKGLKIPRKAVKRGKKGLLPCVESLLDSIMRGENLPHVARFALASHLLAAGWSTEEVLDVFRHSPDFKEKVARYQIEQIAKKGYRPPSCRKMTSWGLCPGECRVRKVAKAD</sequence>
<protein>
    <recommendedName>
        <fullName evidence="7">DNA primase large subunit PriL</fullName>
    </recommendedName>
</protein>
<dbReference type="EMBL" id="RCOS01000087">
    <property type="protein sequence ID" value="RSN74697.1"/>
    <property type="molecule type" value="Genomic_DNA"/>
</dbReference>
<comment type="function">
    <text evidence="7">Regulatory subunit of DNA primase, an RNA polymerase that catalyzes the synthesis of short RNA molecules used as primers for DNA polymerase during DNA replication. Stabilizes and modulates the activity of the small subunit, increasing the rate of DNA synthesis, and conferring RNA synthesis capability. The DNA polymerase activity may enable DNA primase to also catalyze primer extension after primer synthesis. May also play a role in DNA repair.</text>
</comment>
<dbReference type="Pfam" id="PF26466">
    <property type="entry name" value="DNA_primase_lrg_N"/>
    <property type="match status" value="1"/>
</dbReference>
<dbReference type="AlphaFoldDB" id="A0A429GLR5"/>
<keyword evidence="6 7" id="KW-0411">Iron-sulfur</keyword>
<name>A0A429GLR5_9CREN</name>
<accession>A0A429GLR5</accession>
<reference evidence="9 10" key="1">
    <citation type="submission" date="2018-10" db="EMBL/GenBank/DDBJ databases">
        <title>Co-occurring genomic capacity for anaerobic methane metabolism and dissimilatory sulfite reduction discovered in the Korarchaeota.</title>
        <authorList>
            <person name="Mckay L.J."/>
            <person name="Dlakic M."/>
            <person name="Fields M.W."/>
            <person name="Delmont T.O."/>
            <person name="Eren A.M."/>
            <person name="Jay Z.J."/>
            <person name="Klingelsmith K.B."/>
            <person name="Rusch D.B."/>
            <person name="Inskeep W.P."/>
        </authorList>
    </citation>
    <scope>NUCLEOTIDE SEQUENCE [LARGE SCALE GENOMIC DNA]</scope>
    <source>
        <strain evidence="9 10">MDKW</strain>
    </source>
</reference>
<comment type="cofactor">
    <cofactor evidence="7">
        <name>[4Fe-4S] cluster</name>
        <dbReference type="ChEBI" id="CHEBI:49883"/>
    </cofactor>
    <text evidence="7">Binds 1 [4Fe-4S] cluster.</text>
</comment>
<dbReference type="Proteomes" id="UP000277582">
    <property type="component" value="Unassembled WGS sequence"/>
</dbReference>
<feature type="binding site" evidence="7">
    <location>
        <position position="288"/>
    </location>
    <ligand>
        <name>[4Fe-4S] cluster</name>
        <dbReference type="ChEBI" id="CHEBI:49883"/>
    </ligand>
</feature>
<evidence type="ECO:0000313" key="9">
    <source>
        <dbReference type="EMBL" id="RSN74697.1"/>
    </source>
</evidence>
<keyword evidence="3 7" id="KW-0235">DNA replication</keyword>
<evidence type="ECO:0000256" key="3">
    <source>
        <dbReference type="ARBA" id="ARBA00022705"/>
    </source>
</evidence>
<evidence type="ECO:0000256" key="7">
    <source>
        <dbReference type="HAMAP-Rule" id="MF_00701"/>
    </source>
</evidence>
<feature type="binding site" evidence="7">
    <location>
        <position position="279"/>
    </location>
    <ligand>
        <name>[4Fe-4S] cluster</name>
        <dbReference type="ChEBI" id="CHEBI:49883"/>
    </ligand>
</feature>
<dbReference type="GO" id="GO:0046872">
    <property type="term" value="F:metal ion binding"/>
    <property type="evidence" value="ECO:0007669"/>
    <property type="project" value="UniProtKB-KW"/>
</dbReference>
<evidence type="ECO:0000259" key="8">
    <source>
        <dbReference type="Pfam" id="PF04104"/>
    </source>
</evidence>
<keyword evidence="1 7" id="KW-0004">4Fe-4S</keyword>
<evidence type="ECO:0000256" key="6">
    <source>
        <dbReference type="ARBA" id="ARBA00023014"/>
    </source>
</evidence>
<keyword evidence="5 7" id="KW-0408">Iron</keyword>
<dbReference type="GO" id="GO:0006269">
    <property type="term" value="P:DNA replication, synthesis of primer"/>
    <property type="evidence" value="ECO:0007669"/>
    <property type="project" value="UniProtKB-UniRule"/>
</dbReference>
<evidence type="ECO:0000256" key="1">
    <source>
        <dbReference type="ARBA" id="ARBA00022485"/>
    </source>
</evidence>
<evidence type="ECO:0000256" key="4">
    <source>
        <dbReference type="ARBA" id="ARBA00022723"/>
    </source>
</evidence>
<dbReference type="HAMAP" id="MF_00701">
    <property type="entry name" value="DNA_primase_lrg_arc"/>
    <property type="match status" value="1"/>
</dbReference>
<feature type="binding site" evidence="7">
    <location>
        <position position="211"/>
    </location>
    <ligand>
        <name>[4Fe-4S] cluster</name>
        <dbReference type="ChEBI" id="CHEBI:49883"/>
    </ligand>
</feature>
<comment type="caution">
    <text evidence="9">The sequence shown here is derived from an EMBL/GenBank/DDBJ whole genome shotgun (WGS) entry which is preliminary data.</text>
</comment>
<keyword evidence="4 7" id="KW-0479">Metal-binding</keyword>
<dbReference type="Pfam" id="PF04104">
    <property type="entry name" value="DNA_primase_lrg"/>
    <property type="match status" value="1"/>
</dbReference>